<organism evidence="1 2">
    <name type="scientific">Phocaeicola vulgatus</name>
    <name type="common">Bacteroides vulgatus</name>
    <dbReference type="NCBI Taxonomy" id="821"/>
    <lineage>
        <taxon>Bacteria</taxon>
        <taxon>Pseudomonadati</taxon>
        <taxon>Bacteroidota</taxon>
        <taxon>Bacteroidia</taxon>
        <taxon>Bacteroidales</taxon>
        <taxon>Bacteroidaceae</taxon>
        <taxon>Phocaeicola</taxon>
    </lineage>
</organism>
<dbReference type="Proteomes" id="UP000285777">
    <property type="component" value="Unassembled WGS sequence"/>
</dbReference>
<comment type="caution">
    <text evidence="1">The sequence shown here is derived from an EMBL/GenBank/DDBJ whole genome shotgun (WGS) entry which is preliminary data.</text>
</comment>
<dbReference type="RefSeq" id="WP_118290607.1">
    <property type="nucleotide sequence ID" value="NZ_QRLF01000011.1"/>
</dbReference>
<dbReference type="EMBL" id="QRLF01000011">
    <property type="protein sequence ID" value="RHI92159.1"/>
    <property type="molecule type" value="Genomic_DNA"/>
</dbReference>
<reference evidence="1 2" key="1">
    <citation type="submission" date="2018-08" db="EMBL/GenBank/DDBJ databases">
        <title>A genome reference for cultivated species of the human gut microbiota.</title>
        <authorList>
            <person name="Zou Y."/>
            <person name="Xue W."/>
            <person name="Luo G."/>
        </authorList>
    </citation>
    <scope>NUCLEOTIDE SEQUENCE [LARGE SCALE GENOMIC DNA]</scope>
    <source>
        <strain evidence="1 2">AM13-21</strain>
    </source>
</reference>
<accession>A0A415BSM8</accession>
<name>A0A415BSM8_PHOVU</name>
<sequence length="175" mass="18356">MSVSGGDARINSDWNQYELGCAAIGTSTANSKCGNIEIKESIITAKGGNGAAAIGLGYTGGDPWSPDTWHNRVESITISNSTVKATVKGTLWDEGGACIGLCTATGAAKLECGTITIKDVNETEFLNNLKREGNFDSIKSWKIGKGMIISNNKGTVIFSGGTFNDKSFADGYGDW</sequence>
<gene>
    <name evidence="1" type="ORF">DW150_08115</name>
</gene>
<protein>
    <submittedName>
        <fullName evidence="1">Uncharacterized protein</fullName>
    </submittedName>
</protein>
<dbReference type="AlphaFoldDB" id="A0A415BSM8"/>
<evidence type="ECO:0000313" key="1">
    <source>
        <dbReference type="EMBL" id="RHI92159.1"/>
    </source>
</evidence>
<evidence type="ECO:0000313" key="2">
    <source>
        <dbReference type="Proteomes" id="UP000285777"/>
    </source>
</evidence>
<proteinExistence type="predicted"/>